<keyword evidence="1" id="KW-0732">Signal</keyword>
<evidence type="ECO:0000256" key="1">
    <source>
        <dbReference type="SAM" id="SignalP"/>
    </source>
</evidence>
<accession>A0A5J4N3D3</accession>
<dbReference type="EMBL" id="QNGE01015544">
    <property type="protein sequence ID" value="KAA3670063.1"/>
    <property type="molecule type" value="Genomic_DNA"/>
</dbReference>
<feature type="signal peptide" evidence="1">
    <location>
        <begin position="1"/>
        <end position="18"/>
    </location>
</feature>
<gene>
    <name evidence="2" type="ORF">DEA37_0014677</name>
</gene>
<dbReference type="Proteomes" id="UP000324629">
    <property type="component" value="Unassembled WGS sequence"/>
</dbReference>
<name>A0A5J4N3D3_9TREM</name>
<proteinExistence type="predicted"/>
<protein>
    <submittedName>
        <fullName evidence="2">Uncharacterized protein</fullName>
    </submittedName>
</protein>
<feature type="chain" id="PRO_5023823392" evidence="1">
    <location>
        <begin position="19"/>
        <end position="127"/>
    </location>
</feature>
<evidence type="ECO:0000313" key="3">
    <source>
        <dbReference type="Proteomes" id="UP000324629"/>
    </source>
</evidence>
<dbReference type="Gene3D" id="1.20.120.850">
    <property type="entry name" value="SWI2/SNF2 ATPases, N-terminal domain"/>
    <property type="match status" value="1"/>
</dbReference>
<dbReference type="AlphaFoldDB" id="A0A5J4N3D3"/>
<comment type="caution">
    <text evidence="2">The sequence shown here is derived from an EMBL/GenBank/DDBJ whole genome shotgun (WGS) entry which is preliminary data.</text>
</comment>
<keyword evidence="3" id="KW-1185">Reference proteome</keyword>
<evidence type="ECO:0000313" key="2">
    <source>
        <dbReference type="EMBL" id="KAA3670063.1"/>
    </source>
</evidence>
<sequence length="127" mass="14840">FQIITFIFLLFVQFLAECVIFCHPSVLQIQLEAILLQWVRQEFGIGKLDERSLDEKNCGQQQYECTTQHKTGVRSVLCVITALRKLCNHPELLRTFIETSSSTVDRASHYDLQSKVKMFHIMKERFS</sequence>
<organism evidence="2 3">
    <name type="scientific">Paragonimus westermani</name>
    <dbReference type="NCBI Taxonomy" id="34504"/>
    <lineage>
        <taxon>Eukaryota</taxon>
        <taxon>Metazoa</taxon>
        <taxon>Spiralia</taxon>
        <taxon>Lophotrochozoa</taxon>
        <taxon>Platyhelminthes</taxon>
        <taxon>Trematoda</taxon>
        <taxon>Digenea</taxon>
        <taxon>Plagiorchiida</taxon>
        <taxon>Troglotremata</taxon>
        <taxon>Troglotrematidae</taxon>
        <taxon>Paragonimus</taxon>
    </lineage>
</organism>
<reference evidence="2 3" key="1">
    <citation type="journal article" date="2019" name="Gigascience">
        <title>Whole-genome sequence of the oriental lung fluke Paragonimus westermani.</title>
        <authorList>
            <person name="Oey H."/>
            <person name="Zakrzewski M."/>
            <person name="Narain K."/>
            <person name="Devi K.R."/>
            <person name="Agatsuma T."/>
            <person name="Nawaratna S."/>
            <person name="Gobert G.N."/>
            <person name="Jones M.K."/>
            <person name="Ragan M.A."/>
            <person name="McManus D.P."/>
            <person name="Krause L."/>
        </authorList>
    </citation>
    <scope>NUCLEOTIDE SEQUENCE [LARGE SCALE GENOMIC DNA]</scope>
    <source>
        <strain evidence="2 3">IND2009</strain>
    </source>
</reference>
<feature type="non-terminal residue" evidence="2">
    <location>
        <position position="1"/>
    </location>
</feature>